<evidence type="ECO:0000256" key="7">
    <source>
        <dbReference type="ARBA" id="ARBA00023121"/>
    </source>
</evidence>
<dbReference type="OrthoDB" id="565904at2759"/>
<evidence type="ECO:0000256" key="9">
    <source>
        <dbReference type="ARBA" id="ARBA00023180"/>
    </source>
</evidence>
<evidence type="ECO:0000313" key="13">
    <source>
        <dbReference type="RefSeq" id="XP_034239973.1"/>
    </source>
</evidence>
<keyword evidence="8" id="KW-1015">Disulfide bond</keyword>
<dbReference type="PIRSF" id="PIRSF036893">
    <property type="entry name" value="Lipocalin_ApoD"/>
    <property type="match status" value="1"/>
</dbReference>
<proteinExistence type="inferred from homology"/>
<evidence type="ECO:0000256" key="3">
    <source>
        <dbReference type="ARBA" id="ARBA00019890"/>
    </source>
</evidence>
<keyword evidence="7" id="KW-0446">Lipid-binding</keyword>
<dbReference type="FunCoup" id="A0A6P8YJF5">
    <property type="interactions" value="23"/>
</dbReference>
<keyword evidence="9" id="KW-0325">Glycoprotein</keyword>
<dbReference type="PRINTS" id="PR01273">
    <property type="entry name" value="INVTBRTCOLOR"/>
</dbReference>
<dbReference type="AlphaFoldDB" id="A0A6P8YJF5"/>
<dbReference type="InParanoid" id="A0A6P8YJF5"/>
<dbReference type="RefSeq" id="XP_034239973.1">
    <property type="nucleotide sequence ID" value="XM_034384082.1"/>
</dbReference>
<dbReference type="PANTHER" id="PTHR10612:SF34">
    <property type="entry name" value="APOLIPOPROTEIN D"/>
    <property type="match status" value="1"/>
</dbReference>
<dbReference type="GO" id="GO:0031409">
    <property type="term" value="F:pigment binding"/>
    <property type="evidence" value="ECO:0007669"/>
    <property type="project" value="InterPro"/>
</dbReference>
<dbReference type="GeneID" id="117644534"/>
<dbReference type="PRINTS" id="PR00179">
    <property type="entry name" value="LIPOCALIN"/>
</dbReference>
<dbReference type="GO" id="GO:0005737">
    <property type="term" value="C:cytoplasm"/>
    <property type="evidence" value="ECO:0007669"/>
    <property type="project" value="TreeGrafter"/>
</dbReference>
<dbReference type="SUPFAM" id="SSF50814">
    <property type="entry name" value="Lipocalins"/>
    <property type="match status" value="1"/>
</dbReference>
<protein>
    <recommendedName>
        <fullName evidence="3">Apolipoprotein D</fullName>
    </recommendedName>
</protein>
<dbReference type="InterPro" id="IPR012674">
    <property type="entry name" value="Calycin"/>
</dbReference>
<comment type="similarity">
    <text evidence="2 10">Belongs to the calycin superfamily. Lipocalin family.</text>
</comment>
<reference evidence="13" key="1">
    <citation type="submission" date="2025-08" db="UniProtKB">
        <authorList>
            <consortium name="RefSeq"/>
        </authorList>
    </citation>
    <scope>IDENTIFICATION</scope>
    <source>
        <tissue evidence="13">Total insect</tissue>
    </source>
</reference>
<evidence type="ECO:0000256" key="8">
    <source>
        <dbReference type="ARBA" id="ARBA00023157"/>
    </source>
</evidence>
<dbReference type="InterPro" id="IPR003057">
    <property type="entry name" value="Invtbrt_color"/>
</dbReference>
<gene>
    <name evidence="13" type="primary">LOC117644534</name>
</gene>
<evidence type="ECO:0000259" key="11">
    <source>
        <dbReference type="Pfam" id="PF08212"/>
    </source>
</evidence>
<name>A0A6P8YJF5_THRPL</name>
<dbReference type="InterPro" id="IPR000566">
    <property type="entry name" value="Lipocln_cytosolic_FA-bd_dom"/>
</dbReference>
<keyword evidence="12" id="KW-1185">Reference proteome</keyword>
<keyword evidence="4" id="KW-0813">Transport</keyword>
<dbReference type="GO" id="GO:0008289">
    <property type="term" value="F:lipid binding"/>
    <property type="evidence" value="ECO:0007669"/>
    <property type="project" value="UniProtKB-KW"/>
</dbReference>
<feature type="chain" id="PRO_5028557253" description="Apolipoprotein D" evidence="10">
    <location>
        <begin position="20"/>
        <end position="189"/>
    </location>
</feature>
<organism evidence="13">
    <name type="scientific">Thrips palmi</name>
    <name type="common">Melon thrips</name>
    <dbReference type="NCBI Taxonomy" id="161013"/>
    <lineage>
        <taxon>Eukaryota</taxon>
        <taxon>Metazoa</taxon>
        <taxon>Ecdysozoa</taxon>
        <taxon>Arthropoda</taxon>
        <taxon>Hexapoda</taxon>
        <taxon>Insecta</taxon>
        <taxon>Pterygota</taxon>
        <taxon>Neoptera</taxon>
        <taxon>Paraneoptera</taxon>
        <taxon>Thysanoptera</taxon>
        <taxon>Terebrantia</taxon>
        <taxon>Thripoidea</taxon>
        <taxon>Thripidae</taxon>
        <taxon>Thrips</taxon>
    </lineage>
</organism>
<dbReference type="GO" id="GO:0006629">
    <property type="term" value="P:lipid metabolic process"/>
    <property type="evidence" value="ECO:0007669"/>
    <property type="project" value="TreeGrafter"/>
</dbReference>
<dbReference type="GO" id="GO:0005576">
    <property type="term" value="C:extracellular region"/>
    <property type="evidence" value="ECO:0007669"/>
    <property type="project" value="UniProtKB-SubCell"/>
</dbReference>
<evidence type="ECO:0000256" key="5">
    <source>
        <dbReference type="ARBA" id="ARBA00022525"/>
    </source>
</evidence>
<dbReference type="Gene3D" id="2.40.128.20">
    <property type="match status" value="1"/>
</dbReference>
<keyword evidence="6 10" id="KW-0732">Signal</keyword>
<keyword evidence="5" id="KW-0964">Secreted</keyword>
<accession>A0A6P8YJF5</accession>
<dbReference type="GO" id="GO:0000302">
    <property type="term" value="P:response to reactive oxygen species"/>
    <property type="evidence" value="ECO:0007669"/>
    <property type="project" value="TreeGrafter"/>
</dbReference>
<comment type="subcellular location">
    <subcellularLocation>
        <location evidence="1">Secreted</location>
    </subcellularLocation>
</comment>
<dbReference type="FunFam" id="2.40.128.20:FF:000003">
    <property type="entry name" value="Apolipoprotein D"/>
    <property type="match status" value="1"/>
</dbReference>
<evidence type="ECO:0000256" key="6">
    <source>
        <dbReference type="ARBA" id="ARBA00022729"/>
    </source>
</evidence>
<feature type="domain" description="Lipocalin/cytosolic fatty-acid binding" evidence="11">
    <location>
        <begin position="39"/>
        <end position="182"/>
    </location>
</feature>
<evidence type="ECO:0000256" key="2">
    <source>
        <dbReference type="ARBA" id="ARBA00006889"/>
    </source>
</evidence>
<dbReference type="InterPro" id="IPR022271">
    <property type="entry name" value="Lipocalin_ApoD"/>
</dbReference>
<dbReference type="PANTHER" id="PTHR10612">
    <property type="entry name" value="APOLIPOPROTEIN D"/>
    <property type="match status" value="1"/>
</dbReference>
<dbReference type="Proteomes" id="UP000515158">
    <property type="component" value="Unplaced"/>
</dbReference>
<feature type="signal peptide" evidence="10">
    <location>
        <begin position="1"/>
        <end position="19"/>
    </location>
</feature>
<dbReference type="KEGG" id="tpal:117644534"/>
<evidence type="ECO:0000313" key="12">
    <source>
        <dbReference type="Proteomes" id="UP000515158"/>
    </source>
</evidence>
<evidence type="ECO:0000256" key="4">
    <source>
        <dbReference type="ARBA" id="ARBA00022448"/>
    </source>
</evidence>
<sequence>MNSAVAVLCLCLLAASAQAGVQISPGKCPDDVKVVQNFDAQAYMGHWYEIEAFFQIWELAGKCSTADYALNEDGSKVIVKNNMKSLIGSDVSQEGYAVVTSTTGEAKLEVTFDVPIFGERSANYLVLDTDYENYSLVYSCANVLGFKYESAWILGREKTLDAASSEKVEAAIKAAKLKRKAFRPTKQDC</sequence>
<evidence type="ECO:0000256" key="10">
    <source>
        <dbReference type="PIRNR" id="PIRNR036893"/>
    </source>
</evidence>
<evidence type="ECO:0000256" key="1">
    <source>
        <dbReference type="ARBA" id="ARBA00004613"/>
    </source>
</evidence>
<dbReference type="Pfam" id="PF08212">
    <property type="entry name" value="Lipocalin_2"/>
    <property type="match status" value="1"/>
</dbReference>